<dbReference type="GO" id="GO:0005886">
    <property type="term" value="C:plasma membrane"/>
    <property type="evidence" value="ECO:0007669"/>
    <property type="project" value="TreeGrafter"/>
</dbReference>
<dbReference type="Gene3D" id="3.40.50.300">
    <property type="entry name" value="P-loop containing nucleotide triphosphate hydrolases"/>
    <property type="match status" value="1"/>
</dbReference>
<dbReference type="GO" id="GO:1903806">
    <property type="term" value="P:L-isoleucine import across plasma membrane"/>
    <property type="evidence" value="ECO:0007669"/>
    <property type="project" value="TreeGrafter"/>
</dbReference>
<proteinExistence type="predicted"/>
<evidence type="ECO:0000313" key="6">
    <source>
        <dbReference type="Proteomes" id="UP000637002"/>
    </source>
</evidence>
<protein>
    <submittedName>
        <fullName evidence="5">ABC transporter ATP-binding protein</fullName>
    </submittedName>
</protein>
<keyword evidence="3 5" id="KW-0067">ATP-binding</keyword>
<dbReference type="GO" id="GO:0015192">
    <property type="term" value="F:L-phenylalanine transmembrane transporter activity"/>
    <property type="evidence" value="ECO:0007669"/>
    <property type="project" value="TreeGrafter"/>
</dbReference>
<dbReference type="GO" id="GO:0005304">
    <property type="term" value="F:L-valine transmembrane transporter activity"/>
    <property type="evidence" value="ECO:0007669"/>
    <property type="project" value="TreeGrafter"/>
</dbReference>
<organism evidence="5 6">
    <name type="scientific">Chelatococcus reniformis</name>
    <dbReference type="NCBI Taxonomy" id="1494448"/>
    <lineage>
        <taxon>Bacteria</taxon>
        <taxon>Pseudomonadati</taxon>
        <taxon>Pseudomonadota</taxon>
        <taxon>Alphaproteobacteria</taxon>
        <taxon>Hyphomicrobiales</taxon>
        <taxon>Chelatococcaceae</taxon>
        <taxon>Chelatococcus</taxon>
    </lineage>
</organism>
<dbReference type="GO" id="GO:0015808">
    <property type="term" value="P:L-alanine transport"/>
    <property type="evidence" value="ECO:0007669"/>
    <property type="project" value="TreeGrafter"/>
</dbReference>
<dbReference type="GO" id="GO:0005524">
    <property type="term" value="F:ATP binding"/>
    <property type="evidence" value="ECO:0007669"/>
    <property type="project" value="UniProtKB-KW"/>
</dbReference>
<dbReference type="Proteomes" id="UP000637002">
    <property type="component" value="Unassembled WGS sequence"/>
</dbReference>
<evidence type="ECO:0000256" key="3">
    <source>
        <dbReference type="ARBA" id="ARBA00022840"/>
    </source>
</evidence>
<dbReference type="GO" id="GO:0015188">
    <property type="term" value="F:L-isoleucine transmembrane transporter activity"/>
    <property type="evidence" value="ECO:0007669"/>
    <property type="project" value="TreeGrafter"/>
</dbReference>
<accession>A0A916U4Y8</accession>
<dbReference type="InterPro" id="IPR027417">
    <property type="entry name" value="P-loop_NTPase"/>
</dbReference>
<gene>
    <name evidence="5" type="ORF">GCM10010994_17430</name>
</gene>
<keyword evidence="2" id="KW-0547">Nucleotide-binding</keyword>
<keyword evidence="1" id="KW-0813">Transport</keyword>
<dbReference type="InterPro" id="IPR051120">
    <property type="entry name" value="ABC_AA/LPS_Transport"/>
</dbReference>
<dbReference type="AlphaFoldDB" id="A0A916U4Y8"/>
<dbReference type="CDD" id="cd03219">
    <property type="entry name" value="ABC_Mj1267_LivG_branched"/>
    <property type="match status" value="1"/>
</dbReference>
<dbReference type="RefSeq" id="WP_188608780.1">
    <property type="nucleotide sequence ID" value="NZ_BMGG01000003.1"/>
</dbReference>
<evidence type="ECO:0000313" key="5">
    <source>
        <dbReference type="EMBL" id="GGC59121.1"/>
    </source>
</evidence>
<keyword evidence="6" id="KW-1185">Reference proteome</keyword>
<dbReference type="Pfam" id="PF00005">
    <property type="entry name" value="ABC_tran"/>
    <property type="match status" value="1"/>
</dbReference>
<reference evidence="5" key="2">
    <citation type="submission" date="2020-09" db="EMBL/GenBank/DDBJ databases">
        <authorList>
            <person name="Sun Q."/>
            <person name="Zhou Y."/>
        </authorList>
    </citation>
    <scope>NUCLEOTIDE SEQUENCE</scope>
    <source>
        <strain evidence="5">CGMCC 1.12919</strain>
    </source>
</reference>
<dbReference type="Pfam" id="PF12399">
    <property type="entry name" value="BCA_ABC_TP_C"/>
    <property type="match status" value="1"/>
</dbReference>
<comment type="caution">
    <text evidence="5">The sequence shown here is derived from an EMBL/GenBank/DDBJ whole genome shotgun (WGS) entry which is preliminary data.</text>
</comment>
<dbReference type="PANTHER" id="PTHR45772:SF7">
    <property type="entry name" value="AMINO ACID ABC TRANSPORTER ATP-BINDING PROTEIN"/>
    <property type="match status" value="1"/>
</dbReference>
<sequence>MSETAAVDAQVRGAAGVPLLAVDGVRKRFGGLTAVKGASFTLAAGEIVGILGPNGAGKTTLFNLLTGFIAPDAGSVKLDGHELKGLAPYRIVNRGLARTFQLTRPFLGMSVLENVLVACLAPRVRHRMASEEHARRILDQVGLREKAASPVEVLPYGDLRRLEIARALATDPRLLLLDEPFAGLGSSEIEPLANLIKRLHREENLTILIIEHKLREFMALVSRVIAMDFGEIIAVGTPAEIVRHPRVIEAYIGRTEGDGAAA</sequence>
<dbReference type="GO" id="GO:1903805">
    <property type="term" value="P:L-valine import across plasma membrane"/>
    <property type="evidence" value="ECO:0007669"/>
    <property type="project" value="TreeGrafter"/>
</dbReference>
<dbReference type="SMART" id="SM00382">
    <property type="entry name" value="AAA"/>
    <property type="match status" value="1"/>
</dbReference>
<evidence type="ECO:0000256" key="1">
    <source>
        <dbReference type="ARBA" id="ARBA00022448"/>
    </source>
</evidence>
<dbReference type="PROSITE" id="PS50893">
    <property type="entry name" value="ABC_TRANSPORTER_2"/>
    <property type="match status" value="1"/>
</dbReference>
<dbReference type="GO" id="GO:0016887">
    <property type="term" value="F:ATP hydrolysis activity"/>
    <property type="evidence" value="ECO:0007669"/>
    <property type="project" value="InterPro"/>
</dbReference>
<dbReference type="InterPro" id="IPR003593">
    <property type="entry name" value="AAA+_ATPase"/>
</dbReference>
<dbReference type="PANTHER" id="PTHR45772">
    <property type="entry name" value="CONSERVED COMPONENT OF ABC TRANSPORTER FOR NATURAL AMINO ACIDS-RELATED"/>
    <property type="match status" value="1"/>
</dbReference>
<evidence type="ECO:0000259" key="4">
    <source>
        <dbReference type="PROSITE" id="PS50893"/>
    </source>
</evidence>
<dbReference type="EMBL" id="BMGG01000003">
    <property type="protein sequence ID" value="GGC59121.1"/>
    <property type="molecule type" value="Genomic_DNA"/>
</dbReference>
<feature type="domain" description="ABC transporter" evidence="4">
    <location>
        <begin position="20"/>
        <end position="254"/>
    </location>
</feature>
<dbReference type="SUPFAM" id="SSF52540">
    <property type="entry name" value="P-loop containing nucleoside triphosphate hydrolases"/>
    <property type="match status" value="1"/>
</dbReference>
<dbReference type="GO" id="GO:0042941">
    <property type="term" value="P:D-alanine transmembrane transport"/>
    <property type="evidence" value="ECO:0007669"/>
    <property type="project" value="TreeGrafter"/>
</dbReference>
<dbReference type="InterPro" id="IPR003439">
    <property type="entry name" value="ABC_transporter-like_ATP-bd"/>
</dbReference>
<name>A0A916U4Y8_9HYPH</name>
<evidence type="ECO:0000256" key="2">
    <source>
        <dbReference type="ARBA" id="ARBA00022741"/>
    </source>
</evidence>
<reference evidence="5" key="1">
    <citation type="journal article" date="2014" name="Int. J. Syst. Evol. Microbiol.">
        <title>Complete genome sequence of Corynebacterium casei LMG S-19264T (=DSM 44701T), isolated from a smear-ripened cheese.</title>
        <authorList>
            <consortium name="US DOE Joint Genome Institute (JGI-PGF)"/>
            <person name="Walter F."/>
            <person name="Albersmeier A."/>
            <person name="Kalinowski J."/>
            <person name="Ruckert C."/>
        </authorList>
    </citation>
    <scope>NUCLEOTIDE SEQUENCE</scope>
    <source>
        <strain evidence="5">CGMCC 1.12919</strain>
    </source>
</reference>
<dbReference type="InterPro" id="IPR032823">
    <property type="entry name" value="BCA_ABC_TP_C"/>
</dbReference>